<proteinExistence type="predicted"/>
<dbReference type="InterPro" id="IPR025345">
    <property type="entry name" value="DUF4249"/>
</dbReference>
<reference evidence="1 2" key="1">
    <citation type="submission" date="2019-01" db="EMBL/GenBank/DDBJ databases">
        <title>Genome sequence of the Antarctic species Gelidibacter gilvus ACAM 158(T).</title>
        <authorList>
            <person name="Bowman J.P."/>
        </authorList>
    </citation>
    <scope>NUCLEOTIDE SEQUENCE [LARGE SCALE GENOMIC DNA]</scope>
    <source>
        <strain evidence="1 2">IC158</strain>
    </source>
</reference>
<dbReference type="EMBL" id="SDDZ01000010">
    <property type="protein sequence ID" value="RXJ45851.1"/>
    <property type="molecule type" value="Genomic_DNA"/>
</dbReference>
<dbReference type="OrthoDB" id="1430047at2"/>
<dbReference type="Proteomes" id="UP000289792">
    <property type="component" value="Unassembled WGS sequence"/>
</dbReference>
<comment type="caution">
    <text evidence="1">The sequence shown here is derived from an EMBL/GenBank/DDBJ whole genome shotgun (WGS) entry which is preliminary data.</text>
</comment>
<sequence length="271" mass="30583">MRTYLFILSVLLLQTSCEDIIDLDLNDAEPRLVIEASINWIKGTSGKNQFVKLSLTAPYFDSAIPPASGAIVIITDQNNRIYNFVEEGTTGIYKNSRFIPNINHTYSLEITYNNEVYYATETLKSVVPIDSVGQTLTGGFSGEDAELKAYYTDPADETNFYFFEFISDIPAIPSLSVYEDRYNNGNQIFGYYSEEDLDVGDQVIIRNHGISERFYNYMFILLQQNSNAGGGPFEIQPTVVKGNCVNQTNPENFPLGYFRLSEVAELIYTVQ</sequence>
<gene>
    <name evidence="1" type="ORF">ESZ48_14820</name>
</gene>
<evidence type="ECO:0000313" key="1">
    <source>
        <dbReference type="EMBL" id="RXJ45851.1"/>
    </source>
</evidence>
<name>A0A4Q0XD23_9FLAO</name>
<dbReference type="RefSeq" id="WP_129018282.1">
    <property type="nucleotide sequence ID" value="NZ_SDDZ01000010.1"/>
</dbReference>
<keyword evidence="2" id="KW-1185">Reference proteome</keyword>
<dbReference type="AlphaFoldDB" id="A0A4Q0XD23"/>
<protein>
    <submittedName>
        <fullName evidence="1">DUF4249 domain-containing protein</fullName>
    </submittedName>
</protein>
<dbReference type="Pfam" id="PF14054">
    <property type="entry name" value="DUF4249"/>
    <property type="match status" value="1"/>
</dbReference>
<accession>A0A4Q0XD23</accession>
<organism evidence="1 2">
    <name type="scientific">Gelidibacter gilvus</name>
    <dbReference type="NCBI Taxonomy" id="59602"/>
    <lineage>
        <taxon>Bacteria</taxon>
        <taxon>Pseudomonadati</taxon>
        <taxon>Bacteroidota</taxon>
        <taxon>Flavobacteriia</taxon>
        <taxon>Flavobacteriales</taxon>
        <taxon>Flavobacteriaceae</taxon>
        <taxon>Gelidibacter</taxon>
    </lineage>
</organism>
<evidence type="ECO:0000313" key="2">
    <source>
        <dbReference type="Proteomes" id="UP000289792"/>
    </source>
</evidence>